<sequence length="1102" mass="119188">MTGTHLPINQHAVHQIHARIMSNVVIGPGGQATLVAPTQPESSNAIVSSMTVINTASATPQAVFTSPSTATSDISLTSILSSSSATPATPTTSGLVEVSTTVVVTSEVVETSTTSSSNPTTSNASSDLESATPTTSVDLSTTSLATIPPTTSVDSTTASLASTSTSEASTNLLSTLSSSSSTTASPSSLAAATTSSATNTSATKESTLYIGIVLGTIIVIACFAALIAWWFRLRTHNRRRKKSVVVPWANRPESSLSSFTDSDSLEKGEPPNPHRHTWEPRGDRDAGEPKRTKSYLEDIGSPVKRQSLPILSLPSPLPAIYPFRDHSLPQYPASSSSSFPSVSLLSVEPLQESVAYPLPNSSGSRFAMNLHPNPSSVHMQFLTDPEFGTPRESKIKPRYLSLNEGLEVPWNTEAPALALATSYPLPVPSGNVPSSSASLSEEHPQAQEITPFTDVPASVSPSQAGTWSSTFRANLLSAFNAVAKAAGGIRLEEEYDKLSPLPSRSASRNCKNVLRREKGTSGAPVPEPVWVEYFGGELVGKAPTLITSTPLEVTQADEGIGTDHVRTSFSRDGLLPFPGTIDPASTKLGLAFGTGMGLESYRGNDNAFSSLPPAQRSMTPSRQISNTSYTSTAALVVKKKSRSTGTTRSSTNVHSRISGSQRRPRYAYGGEMAAVAVNGIITFENVDYEVDEVDAIDTDKQGRKGEEGVDREAEESECSMKLSTLRIRSILLRLVVQSDMFKLPTSIYFSLFIFGSSYLVSSISPACAAPLPGNASPVIYNITSLSNSVDSSNEYGLTSVTQIIDRRSKGNLNPVEKMWGQGGYNLYRNWMTSFFPEELTRKDIAKYFGEFHYNENINYASRSGLRIPLAGGDFTEYLGVNLATGESGNRGNYNAGVYKYTGRPYRGNHPNDLVVKVISRARGGGGPDIHAYGEAMALDLVGQYVDSGKVPWTTMTKETNRRTGTFRIVPQDFELYAIIMKRVEGAPIEETPEWKGASSKARNRMMAHMKDLIKPQVMDLWSRCKLIDAYGSFLGARKDLISPSIRSDINRNNIHVVFDRSGRITSARLFDFGYPGIISVRPETRRQDIEVWFDQCWKFFWA</sequence>
<keyword evidence="2" id="KW-0472">Membrane</keyword>
<evidence type="ECO:0000313" key="3">
    <source>
        <dbReference type="EMBL" id="KAJ4496484.1"/>
    </source>
</evidence>
<evidence type="ECO:0000313" key="4">
    <source>
        <dbReference type="Proteomes" id="UP001150217"/>
    </source>
</evidence>
<dbReference type="EMBL" id="JANVFT010000028">
    <property type="protein sequence ID" value="KAJ4496484.1"/>
    <property type="molecule type" value="Genomic_DNA"/>
</dbReference>
<feature type="compositionally biased region" description="Polar residues" evidence="1">
    <location>
        <begin position="652"/>
        <end position="661"/>
    </location>
</feature>
<feature type="transmembrane region" description="Helical" evidence="2">
    <location>
        <begin position="208"/>
        <end position="231"/>
    </location>
</feature>
<keyword evidence="2" id="KW-1133">Transmembrane helix</keyword>
<evidence type="ECO:0000256" key="2">
    <source>
        <dbReference type="SAM" id="Phobius"/>
    </source>
</evidence>
<keyword evidence="2" id="KW-0812">Transmembrane</keyword>
<evidence type="ECO:0008006" key="5">
    <source>
        <dbReference type="Google" id="ProtNLM"/>
    </source>
</evidence>
<feature type="region of interest" description="Disordered" evidence="1">
    <location>
        <begin position="255"/>
        <end position="292"/>
    </location>
</feature>
<name>A0ABQ8VMP5_9AGAR</name>
<protein>
    <recommendedName>
        <fullName evidence="5">Protein kinase domain-containing protein</fullName>
    </recommendedName>
</protein>
<accession>A0ABQ8VMP5</accession>
<feature type="region of interest" description="Disordered" evidence="1">
    <location>
        <begin position="637"/>
        <end position="661"/>
    </location>
</feature>
<proteinExistence type="predicted"/>
<feature type="region of interest" description="Disordered" evidence="1">
    <location>
        <begin position="176"/>
        <end position="200"/>
    </location>
</feature>
<evidence type="ECO:0000256" key="1">
    <source>
        <dbReference type="SAM" id="MobiDB-lite"/>
    </source>
</evidence>
<feature type="compositionally biased region" description="Basic and acidic residues" evidence="1">
    <location>
        <begin position="276"/>
        <end position="292"/>
    </location>
</feature>
<feature type="compositionally biased region" description="Polar residues" evidence="1">
    <location>
        <begin position="127"/>
        <end position="149"/>
    </location>
</feature>
<keyword evidence="4" id="KW-1185">Reference proteome</keyword>
<gene>
    <name evidence="3" type="ORF">C8R41DRAFT_902147</name>
</gene>
<reference evidence="3" key="1">
    <citation type="submission" date="2022-08" db="EMBL/GenBank/DDBJ databases">
        <title>A Global Phylogenomic Analysis of the Shiitake Genus Lentinula.</title>
        <authorList>
            <consortium name="DOE Joint Genome Institute"/>
            <person name="Sierra-Patev S."/>
            <person name="Min B."/>
            <person name="Naranjo-Ortiz M."/>
            <person name="Looney B."/>
            <person name="Konkel Z."/>
            <person name="Slot J.C."/>
            <person name="Sakamoto Y."/>
            <person name="Steenwyk J.L."/>
            <person name="Rokas A."/>
            <person name="Carro J."/>
            <person name="Camarero S."/>
            <person name="Ferreira P."/>
            <person name="Molpeceres G."/>
            <person name="Ruiz-Duenas F.J."/>
            <person name="Serrano A."/>
            <person name="Henrissat B."/>
            <person name="Drula E."/>
            <person name="Hughes K.W."/>
            <person name="Mata J.L."/>
            <person name="Ishikawa N.K."/>
            <person name="Vargas-Isla R."/>
            <person name="Ushijima S."/>
            <person name="Smith C.A."/>
            <person name="Ahrendt S."/>
            <person name="Andreopoulos W."/>
            <person name="He G."/>
            <person name="Labutti K."/>
            <person name="Lipzen A."/>
            <person name="Ng V."/>
            <person name="Riley R."/>
            <person name="Sandor L."/>
            <person name="Barry K."/>
            <person name="Martinez A.T."/>
            <person name="Xiao Y."/>
            <person name="Gibbons J.G."/>
            <person name="Terashima K."/>
            <person name="Grigoriev I.V."/>
            <person name="Hibbett D.S."/>
        </authorList>
    </citation>
    <scope>NUCLEOTIDE SEQUENCE</scope>
    <source>
        <strain evidence="3">RHP3577 ss4</strain>
    </source>
</reference>
<dbReference type="Proteomes" id="UP001150217">
    <property type="component" value="Unassembled WGS sequence"/>
</dbReference>
<comment type="caution">
    <text evidence="3">The sequence shown here is derived from an EMBL/GenBank/DDBJ whole genome shotgun (WGS) entry which is preliminary data.</text>
</comment>
<feature type="region of interest" description="Disordered" evidence="1">
    <location>
        <begin position="108"/>
        <end position="158"/>
    </location>
</feature>
<organism evidence="3 4">
    <name type="scientific">Lentinula lateritia</name>
    <dbReference type="NCBI Taxonomy" id="40482"/>
    <lineage>
        <taxon>Eukaryota</taxon>
        <taxon>Fungi</taxon>
        <taxon>Dikarya</taxon>
        <taxon>Basidiomycota</taxon>
        <taxon>Agaricomycotina</taxon>
        <taxon>Agaricomycetes</taxon>
        <taxon>Agaricomycetidae</taxon>
        <taxon>Agaricales</taxon>
        <taxon>Marasmiineae</taxon>
        <taxon>Omphalotaceae</taxon>
        <taxon>Lentinula</taxon>
    </lineage>
</organism>
<feature type="compositionally biased region" description="Low complexity" evidence="1">
    <location>
        <begin position="108"/>
        <end position="126"/>
    </location>
</feature>